<accession>A0A0B4XK62</accession>
<dbReference type="AlphaFoldDB" id="A0A0B4XK62"/>
<keyword evidence="1" id="KW-0732">Signal</keyword>
<reference evidence="2 3" key="1">
    <citation type="journal article" date="2012" name="J. Bacteriol.">
        <title>Genome sequence of an alkane-degrading bacterium, Alcanivorax pacificus type strain W11-5, isolated from deep sea sediment.</title>
        <authorList>
            <person name="Lai Q."/>
            <person name="Shao Z."/>
        </authorList>
    </citation>
    <scope>NUCLEOTIDE SEQUENCE [LARGE SCALE GENOMIC DNA]</scope>
    <source>
        <strain evidence="2 3">W11-5</strain>
    </source>
</reference>
<name>A0A0B4XK62_9GAMM</name>
<dbReference type="Proteomes" id="UP000006764">
    <property type="component" value="Chromosome"/>
</dbReference>
<evidence type="ECO:0000313" key="2">
    <source>
        <dbReference type="EMBL" id="AJD47446.1"/>
    </source>
</evidence>
<dbReference type="PIRSF" id="PIRSF014979">
    <property type="entry name" value="UCP014979"/>
    <property type="match status" value="1"/>
</dbReference>
<keyword evidence="3" id="KW-1185">Reference proteome</keyword>
<organism evidence="2 3">
    <name type="scientific">Isoalcanivorax pacificus W11-5</name>
    <dbReference type="NCBI Taxonomy" id="391936"/>
    <lineage>
        <taxon>Bacteria</taxon>
        <taxon>Pseudomonadati</taxon>
        <taxon>Pseudomonadota</taxon>
        <taxon>Gammaproteobacteria</taxon>
        <taxon>Oceanospirillales</taxon>
        <taxon>Alcanivoracaceae</taxon>
        <taxon>Isoalcanivorax</taxon>
    </lineage>
</organism>
<proteinExistence type="predicted"/>
<evidence type="ECO:0000313" key="3">
    <source>
        <dbReference type="Proteomes" id="UP000006764"/>
    </source>
</evidence>
<evidence type="ECO:0000256" key="1">
    <source>
        <dbReference type="SAM" id="SignalP"/>
    </source>
</evidence>
<dbReference type="STRING" id="391936.S7S_05130"/>
<dbReference type="RefSeq" id="WP_008737361.1">
    <property type="nucleotide sequence ID" value="NZ_CP004387.1"/>
</dbReference>
<dbReference type="HOGENOM" id="CLU_110275_3_0_6"/>
<feature type="chain" id="PRO_5002097260" description="DUF11 domain-containing protein" evidence="1">
    <location>
        <begin position="22"/>
        <end position="159"/>
    </location>
</feature>
<dbReference type="NCBIfam" id="TIGR01451">
    <property type="entry name" value="B_ant_repeat"/>
    <property type="match status" value="1"/>
</dbReference>
<evidence type="ECO:0008006" key="4">
    <source>
        <dbReference type="Google" id="ProtNLM"/>
    </source>
</evidence>
<dbReference type="InterPro" id="IPR014468">
    <property type="entry name" value="UCP014979"/>
</dbReference>
<gene>
    <name evidence="2" type="ORF">S7S_05130</name>
</gene>
<dbReference type="InterPro" id="IPR047589">
    <property type="entry name" value="DUF11_rpt"/>
</dbReference>
<protein>
    <recommendedName>
        <fullName evidence="4">DUF11 domain-containing protein</fullName>
    </recommendedName>
</protein>
<feature type="signal peptide" evidence="1">
    <location>
        <begin position="1"/>
        <end position="21"/>
    </location>
</feature>
<dbReference type="EMBL" id="CP004387">
    <property type="protein sequence ID" value="AJD47446.1"/>
    <property type="molecule type" value="Genomic_DNA"/>
</dbReference>
<sequence length="159" mass="17091">MRAFISGLLLCAALIASPVWAEGPLSSEIQSYLIERGQNGEEQRVPTTQAAPGDVIEYQLVYRNTSTQPLSGLVVTGPIPANTQYVEASAQTAVDAGFVVSADDGSHFGAEPLIDTTRRSAGEEQAVIPAEAYTHVRWTPNTAIQPGQVQTYSYRVRVL</sequence>
<dbReference type="KEGG" id="apac:S7S_05130"/>